<dbReference type="PROSITE" id="PS51186">
    <property type="entry name" value="GNAT"/>
    <property type="match status" value="1"/>
</dbReference>
<evidence type="ECO:0000313" key="4">
    <source>
        <dbReference type="Proteomes" id="UP000475117"/>
    </source>
</evidence>
<evidence type="ECO:0000256" key="2">
    <source>
        <dbReference type="ARBA" id="ARBA00023315"/>
    </source>
</evidence>
<dbReference type="RefSeq" id="WP_164362837.1">
    <property type="nucleotide sequence ID" value="NZ_CP066776.1"/>
</dbReference>
<evidence type="ECO:0000313" key="3">
    <source>
        <dbReference type="EMBL" id="QQL46137.1"/>
    </source>
</evidence>
<keyword evidence="4" id="KW-1185">Reference proteome</keyword>
<dbReference type="AlphaFoldDB" id="A0A6B3L3S1"/>
<dbReference type="EMBL" id="CP066776">
    <property type="protein sequence ID" value="QQL46137.1"/>
    <property type="molecule type" value="Genomic_DNA"/>
</dbReference>
<evidence type="ECO:0000256" key="1">
    <source>
        <dbReference type="ARBA" id="ARBA00022679"/>
    </source>
</evidence>
<dbReference type="Pfam" id="PF00583">
    <property type="entry name" value="Acetyltransf_1"/>
    <property type="match status" value="1"/>
</dbReference>
<keyword evidence="2" id="KW-0012">Acyltransferase</keyword>
<dbReference type="GO" id="GO:0008080">
    <property type="term" value="F:N-acetyltransferase activity"/>
    <property type="evidence" value="ECO:0007669"/>
    <property type="project" value="UniProtKB-ARBA"/>
</dbReference>
<dbReference type="InterPro" id="IPR051016">
    <property type="entry name" value="Diverse_Substrate_AcTransf"/>
</dbReference>
<reference evidence="3 4" key="1">
    <citation type="submission" date="2020-12" db="EMBL/GenBank/DDBJ databases">
        <title>Sulforoseuscoccus oceanibium gen. nov., sp. nov., a representative of the phylum Verrucomicrobia with special cytoplasmic membrane, and proposal of Sulforoseuscoccusaceae fam. nov.</title>
        <authorList>
            <person name="Xi F."/>
        </authorList>
    </citation>
    <scope>NUCLEOTIDE SEQUENCE [LARGE SCALE GENOMIC DNA]</scope>
    <source>
        <strain evidence="3 4">T37</strain>
    </source>
</reference>
<organism evidence="3 4">
    <name type="scientific">Sulfuriroseicoccus oceanibius</name>
    <dbReference type="NCBI Taxonomy" id="2707525"/>
    <lineage>
        <taxon>Bacteria</taxon>
        <taxon>Pseudomonadati</taxon>
        <taxon>Verrucomicrobiota</taxon>
        <taxon>Verrucomicrobiia</taxon>
        <taxon>Verrucomicrobiales</taxon>
        <taxon>Verrucomicrobiaceae</taxon>
        <taxon>Sulfuriroseicoccus</taxon>
    </lineage>
</organism>
<proteinExistence type="predicted"/>
<dbReference type="PANTHER" id="PTHR10545">
    <property type="entry name" value="DIAMINE N-ACETYLTRANSFERASE"/>
    <property type="match status" value="1"/>
</dbReference>
<dbReference type="SUPFAM" id="SSF55729">
    <property type="entry name" value="Acyl-CoA N-acyltransferases (Nat)"/>
    <property type="match status" value="1"/>
</dbReference>
<dbReference type="KEGG" id="soa:G3M56_006025"/>
<sequence>MATSSAKAEEAIITAATLDDLPELVDLLVDLFELEADFDPNPAAQRKGLRLLIENPSRGRVFVVRHQGRVVGMANVLFTVSTALGGFALVLEDLVIAPHERGHGFGHKLLNYVIDFSRKKEVSRITLLTDRISVESQKFFQEFGFTYSEMVPMRLLL</sequence>
<protein>
    <submittedName>
        <fullName evidence="3">GNAT family N-acetyltransferase</fullName>
    </submittedName>
</protein>
<keyword evidence="1 3" id="KW-0808">Transferase</keyword>
<dbReference type="InterPro" id="IPR000182">
    <property type="entry name" value="GNAT_dom"/>
</dbReference>
<dbReference type="PANTHER" id="PTHR10545:SF29">
    <property type="entry name" value="GH14572P-RELATED"/>
    <property type="match status" value="1"/>
</dbReference>
<dbReference type="CDD" id="cd04301">
    <property type="entry name" value="NAT_SF"/>
    <property type="match status" value="1"/>
</dbReference>
<gene>
    <name evidence="3" type="ORF">G3M56_006025</name>
</gene>
<accession>A0A6B3L3S1</accession>
<name>A0A6B3L3S1_9BACT</name>
<dbReference type="Proteomes" id="UP000475117">
    <property type="component" value="Chromosome"/>
</dbReference>
<dbReference type="Gene3D" id="3.40.630.30">
    <property type="match status" value="1"/>
</dbReference>
<dbReference type="InterPro" id="IPR016181">
    <property type="entry name" value="Acyl_CoA_acyltransferase"/>
</dbReference>